<sequence>MDKADVGPVDVLMVRFPGNQFKGEILPAMRDLVVNGLVRIVDLLFVYRDDDGVVGSIELAGLGPDLAPVFADLDGQLGGGLLDAEDVEEAAAALPPGNSVAVLVVENTWAIPFVNAVRDAGGEVADQARIPAEFANRALGGLMSG</sequence>
<dbReference type="InParanoid" id="A0A4R5D5J4"/>
<proteinExistence type="predicted"/>
<dbReference type="AlphaFoldDB" id="A0A4R5D5J4"/>
<dbReference type="OrthoDB" id="1779644at2"/>
<evidence type="ECO:0000313" key="1">
    <source>
        <dbReference type="EMBL" id="TDE08606.1"/>
    </source>
</evidence>
<evidence type="ECO:0000313" key="2">
    <source>
        <dbReference type="Proteomes" id="UP000294739"/>
    </source>
</evidence>
<dbReference type="EMBL" id="SMKZ01000023">
    <property type="protein sequence ID" value="TDE08606.1"/>
    <property type="molecule type" value="Genomic_DNA"/>
</dbReference>
<name>A0A4R5D5J4_9ACTN</name>
<accession>A0A4R5D5J4</accession>
<dbReference type="InterPro" id="IPR046288">
    <property type="entry name" value="DUF6325"/>
</dbReference>
<dbReference type="Pfam" id="PF19850">
    <property type="entry name" value="DUF6325"/>
    <property type="match status" value="1"/>
</dbReference>
<reference evidence="1 2" key="1">
    <citation type="submission" date="2019-03" db="EMBL/GenBank/DDBJ databases">
        <title>Draft genome sequences of novel Actinobacteria.</title>
        <authorList>
            <person name="Sahin N."/>
            <person name="Ay H."/>
            <person name="Saygin H."/>
        </authorList>
    </citation>
    <scope>NUCLEOTIDE SEQUENCE [LARGE SCALE GENOMIC DNA]</scope>
    <source>
        <strain evidence="1 2">5K138</strain>
    </source>
</reference>
<gene>
    <name evidence="1" type="ORF">E1269_16920</name>
</gene>
<keyword evidence="2" id="KW-1185">Reference proteome</keyword>
<comment type="caution">
    <text evidence="1">The sequence shown here is derived from an EMBL/GenBank/DDBJ whole genome shotgun (WGS) entry which is preliminary data.</text>
</comment>
<organism evidence="1 2">
    <name type="scientific">Jiangella asiatica</name>
    <dbReference type="NCBI Taxonomy" id="2530372"/>
    <lineage>
        <taxon>Bacteria</taxon>
        <taxon>Bacillati</taxon>
        <taxon>Actinomycetota</taxon>
        <taxon>Actinomycetes</taxon>
        <taxon>Jiangellales</taxon>
        <taxon>Jiangellaceae</taxon>
        <taxon>Jiangella</taxon>
    </lineage>
</organism>
<dbReference type="Proteomes" id="UP000294739">
    <property type="component" value="Unassembled WGS sequence"/>
</dbReference>
<evidence type="ECO:0008006" key="3">
    <source>
        <dbReference type="Google" id="ProtNLM"/>
    </source>
</evidence>
<protein>
    <recommendedName>
        <fullName evidence="3">DUF1269 domain-containing protein</fullName>
    </recommendedName>
</protein>
<dbReference type="RefSeq" id="WP_131896597.1">
    <property type="nucleotide sequence ID" value="NZ_SMKZ01000023.1"/>
</dbReference>